<keyword evidence="1" id="KW-0175">Coiled coil</keyword>
<reference evidence="3" key="1">
    <citation type="journal article" date="2019" name="Int. J. Syst. Evol. Microbiol.">
        <title>The Global Catalogue of Microorganisms (GCM) 10K type strain sequencing project: providing services to taxonomists for standard genome sequencing and annotation.</title>
        <authorList>
            <consortium name="The Broad Institute Genomics Platform"/>
            <consortium name="The Broad Institute Genome Sequencing Center for Infectious Disease"/>
            <person name="Wu L."/>
            <person name="Ma J."/>
        </authorList>
    </citation>
    <scope>NUCLEOTIDE SEQUENCE [LARGE SCALE GENOMIC DNA]</scope>
    <source>
        <strain evidence="3">CGMCC 1.15111</strain>
    </source>
</reference>
<name>A0ABQ3I469_9BACT</name>
<dbReference type="RefSeq" id="WP_189628906.1">
    <property type="nucleotide sequence ID" value="NZ_BNAG01000001.1"/>
</dbReference>
<dbReference type="Proteomes" id="UP000658258">
    <property type="component" value="Unassembled WGS sequence"/>
</dbReference>
<protein>
    <submittedName>
        <fullName evidence="2">Uncharacterized protein</fullName>
    </submittedName>
</protein>
<sequence>MSDNTTLVLPVEVKALVVKSNAEPNLNALKPAKYEDLPAWMYDKSTKAYVKNNDHSGPFISDNVLNQDCSTVPYETGVHLHWKLPSLLTEGRQNGAEGNGNVEFPQVPNRWLITRIASNGTSAPTYTCWLIESDHIQKPSDVGKITNPSSLGPTIPHIEWDSVTPSQDPSLAGCRYVNYKPNFHNQGKVTKQTEGTGDVVNTQETTGDSNYLTKLYATGSENFQEISFSGIYTQCRNVFGFLDDEAITLPEGTTCSYHVAGWYDNSPSPRDPVSLGIITTSDVTRHYPNFTTAISESWSTMCTGSIVNVNTKATADKAGSLDVTITNNLPEAISSYVASQTGDVANQDKIENLLNALQTGILKKNSSGDLSIPLEEALHTQSFSKKNSGILYELKLKNGKTPVTGTDLDTLSGYLDQLNKAQTNLEQNLEEIESMRYRIFADWYKWSILNYADYPLIPAPLLPAPGVITAQMQSTVNFVYDEIKVGLAYLVGQTLDLQTKVSDCLNNFSSYPDYKLIQKKAPRYYTPNDPVLLFTGGDHISTHHNTKSKALARSLSDVVTAMTNGSTTVVQQNSLGLPALQSGIPTSVSELLTESVMLNSTLDQFLSTVAAHSITQEEVGSLQTEFLSGQTISSNLNFNGKTPGAYAVQDFIQPWNPVKMYWTCNYVPVAKAGDSGYDANVISSNFTLDPNDVNYKKTASVPTGTTEKYSNDCLLNISTLNNLKSQIDSYMDAYPKATIDSYKTEIDNVLNNCQLKSQQLSGFNQALLQKQQQLQMMVADPFAPAKNAEVSEFMFTNTLAYDAIQNYNNAAPRPGNVFNPIRGGYMQLTEVALVDSHGQVRKYNQGGTDGKGKLNVSIPSRLAAPDHDKFLYLSPALAQESRILMRWLSAADGSMESNSVPFSSPICGWVLPNFLDSSLNFYHADGTAIGMIISSAEDDSADPLQYISAPGTNTGNDLQTDFKGANTQLGNMAAGIFGLTNTGFKALLESINTTLPTVVPSAFRQDKAAGILMGRPLALTLASFKLDLKGLPANDLGWVPFNEDAKKDKDRGMNKGQDFIPRENSNFTNVNFPIRLGKLDKVNDGLVGYFVPNASGGIGNMDYGKYYAYTHNDSPVINPDTGGLTGQPAGSMANEPIQLTASGTTAYAAMLVDPQASIHATSGILPVKAIDIPAYFYADALKKISVSFLMAPVLQKKNAGMVLPIPEEKDGKWKWNSVSSSNTWNTPEKVSGKLPKKLTLDYDPQIVQEGWLTWFAPDDPSND</sequence>
<accession>A0ABQ3I469</accession>
<evidence type="ECO:0000313" key="2">
    <source>
        <dbReference type="EMBL" id="GHE55768.1"/>
    </source>
</evidence>
<organism evidence="2 3">
    <name type="scientific">Roseivirga thermotolerans</name>
    <dbReference type="NCBI Taxonomy" id="1758176"/>
    <lineage>
        <taxon>Bacteria</taxon>
        <taxon>Pseudomonadati</taxon>
        <taxon>Bacteroidota</taxon>
        <taxon>Cytophagia</taxon>
        <taxon>Cytophagales</taxon>
        <taxon>Roseivirgaceae</taxon>
        <taxon>Roseivirga</taxon>
    </lineage>
</organism>
<feature type="coiled-coil region" evidence="1">
    <location>
        <begin position="411"/>
        <end position="438"/>
    </location>
</feature>
<keyword evidence="3" id="KW-1185">Reference proteome</keyword>
<comment type="caution">
    <text evidence="2">The sequence shown here is derived from an EMBL/GenBank/DDBJ whole genome shotgun (WGS) entry which is preliminary data.</text>
</comment>
<evidence type="ECO:0000313" key="3">
    <source>
        <dbReference type="Proteomes" id="UP000658258"/>
    </source>
</evidence>
<evidence type="ECO:0000256" key="1">
    <source>
        <dbReference type="SAM" id="Coils"/>
    </source>
</evidence>
<dbReference type="EMBL" id="BNAG01000001">
    <property type="protein sequence ID" value="GHE55768.1"/>
    <property type="molecule type" value="Genomic_DNA"/>
</dbReference>
<gene>
    <name evidence="2" type="ORF">GCM10011340_08180</name>
</gene>
<proteinExistence type="predicted"/>